<organism evidence="1 2">
    <name type="scientific">Candidatus Desulfovibrio kirbyi</name>
    <dbReference type="NCBI Taxonomy" id="2696086"/>
    <lineage>
        <taxon>Bacteria</taxon>
        <taxon>Pseudomonadati</taxon>
        <taxon>Thermodesulfobacteriota</taxon>
        <taxon>Desulfovibrionia</taxon>
        <taxon>Desulfovibrionales</taxon>
        <taxon>Desulfovibrionaceae</taxon>
        <taxon>Desulfovibrio</taxon>
    </lineage>
</organism>
<sequence length="260" mass="27438">MRCEPVLLLSELTSFGSGIVCLVGGGGKTSLLYALGADIANTCGSALLTSTTKMFRPDLTPDFPPQVSVALEHDPTALPPCRGVVFAARPASDDGKKVHGYSADEVDALFSRAIAPTIIVEADGASCRPIKAPATHEPVIPANTTIVIGVIGLSCFSMPFTPATVFRDEYFAAVTGLTLGDTLTPEAVAALVLHPKGLFKNRPRIAKRLLFLNQCDLPGALDKGAALAEMLFTRDADFLHAVYIGSVNKERTSCHKVLSD</sequence>
<dbReference type="Pfam" id="PF19842">
    <property type="entry name" value="YqeC"/>
    <property type="match status" value="1"/>
</dbReference>
<accession>A0A6L2R6L3</accession>
<dbReference type="NCBIfam" id="TIGR03172">
    <property type="entry name" value="selenium cofactor biosynthesis protein YqeC"/>
    <property type="match status" value="1"/>
</dbReference>
<dbReference type="Proteomes" id="UP000505077">
    <property type="component" value="Unassembled WGS sequence"/>
</dbReference>
<evidence type="ECO:0000313" key="1">
    <source>
        <dbReference type="EMBL" id="GFH63190.1"/>
    </source>
</evidence>
<dbReference type="AlphaFoldDB" id="A0A6L2R6L3"/>
<dbReference type="EMBL" id="BLLL01000010">
    <property type="protein sequence ID" value="GFH63190.1"/>
    <property type="molecule type" value="Genomic_DNA"/>
</dbReference>
<reference evidence="1 2" key="1">
    <citation type="journal article" date="2020" name="ISME J.">
        <title>Parallel Reductive Genome Evolution in Desulfovibrio Ectosymbionts Independently Acquired by Trichonympha Protists in the Termite Gut.</title>
        <authorList>
            <person name="Takeuchi M."/>
            <person name="Kuwahara H."/>
            <person name="Murakami T."/>
            <person name="Takahashi K."/>
            <person name="Kajitani R."/>
            <person name="Toyoda A."/>
            <person name="Itoh T."/>
            <person name="Ohkuma M."/>
            <person name="Hongoh Y."/>
        </authorList>
    </citation>
    <scope>NUCLEOTIDE SEQUENCE [LARGE SCALE GENOMIC DNA]</scope>
    <source>
        <strain evidence="1">ZnDsv-02</strain>
    </source>
</reference>
<dbReference type="InterPro" id="IPR017587">
    <property type="entry name" value="YqeC"/>
</dbReference>
<evidence type="ECO:0000313" key="2">
    <source>
        <dbReference type="Proteomes" id="UP000505077"/>
    </source>
</evidence>
<gene>
    <name evidence="1" type="primary">yqeC</name>
    <name evidence="1" type="ORF">ZNDK_0961</name>
</gene>
<comment type="caution">
    <text evidence="1">The sequence shown here is derived from an EMBL/GenBank/DDBJ whole genome shotgun (WGS) entry which is preliminary data.</text>
</comment>
<protein>
    <submittedName>
        <fullName evidence="1">YqeC-like putative molybdenum hydroxylase maturation protein</fullName>
    </submittedName>
</protein>
<name>A0A6L2R6L3_9BACT</name>
<proteinExistence type="predicted"/>